<evidence type="ECO:0000313" key="2">
    <source>
        <dbReference type="EMBL" id="KAF7409586.1"/>
    </source>
</evidence>
<sequence>MATSRTTLRPDLQALLDNFTNLKNVYLALKTFCNIQDELLQYEKAKSSKMEEEMKKMTKTFSSLEEQRKTSIEEIRKEKEELKTALLESRQECNHLRLVYVDRNIEDEQICRLQDELEVLKAELILQEERHKEEIVKLERQYIEELQKYKTLLESRQQYQSKKQKHPAIDNMSNQPSAIIKTKNRKKKEKPSFRQVHLVYNMWPGLNISKMPKVIVTDIENEDDIDEDTSATAKRKKRLYYEDKDAIIDI</sequence>
<proteinExistence type="predicted"/>
<dbReference type="AlphaFoldDB" id="A0A834KPK9"/>
<evidence type="ECO:0000313" key="3">
    <source>
        <dbReference type="Proteomes" id="UP000617340"/>
    </source>
</evidence>
<evidence type="ECO:0000256" key="1">
    <source>
        <dbReference type="SAM" id="Coils"/>
    </source>
</evidence>
<reference evidence="2" key="1">
    <citation type="journal article" date="2020" name="G3 (Bethesda)">
        <title>High-Quality Assemblies for Three Invasive Social Wasps from the &lt;i&gt;Vespula&lt;/i&gt; Genus.</title>
        <authorList>
            <person name="Harrop T.W.R."/>
            <person name="Guhlin J."/>
            <person name="McLaughlin G.M."/>
            <person name="Permina E."/>
            <person name="Stockwell P."/>
            <person name="Gilligan J."/>
            <person name="Le Lec M.F."/>
            <person name="Gruber M.A.M."/>
            <person name="Quinn O."/>
            <person name="Lovegrove M."/>
            <person name="Duncan E.J."/>
            <person name="Remnant E.J."/>
            <person name="Van Eeckhoven J."/>
            <person name="Graham B."/>
            <person name="Knapp R.A."/>
            <person name="Langford K.W."/>
            <person name="Kronenberg Z."/>
            <person name="Press M.O."/>
            <person name="Eacker S.M."/>
            <person name="Wilson-Rankin E.E."/>
            <person name="Purcell J."/>
            <person name="Lester P.J."/>
            <person name="Dearden P.K."/>
        </authorList>
    </citation>
    <scope>NUCLEOTIDE SEQUENCE</scope>
    <source>
        <strain evidence="2">Linc-1</strain>
    </source>
</reference>
<dbReference type="Proteomes" id="UP000617340">
    <property type="component" value="Unassembled WGS sequence"/>
</dbReference>
<protein>
    <submittedName>
        <fullName evidence="2">Uncharacterized protein</fullName>
    </submittedName>
</protein>
<accession>A0A834KPK9</accession>
<gene>
    <name evidence="2" type="ORF">HZH68_003967</name>
</gene>
<keyword evidence="3" id="KW-1185">Reference proteome</keyword>
<keyword evidence="1" id="KW-0175">Coiled coil</keyword>
<dbReference type="EMBL" id="JACSDZ010000003">
    <property type="protein sequence ID" value="KAF7409586.1"/>
    <property type="molecule type" value="Genomic_DNA"/>
</dbReference>
<comment type="caution">
    <text evidence="2">The sequence shown here is derived from an EMBL/GenBank/DDBJ whole genome shotgun (WGS) entry which is preliminary data.</text>
</comment>
<name>A0A834KPK9_VESGE</name>
<feature type="coiled-coil region" evidence="1">
    <location>
        <begin position="47"/>
        <end position="92"/>
    </location>
</feature>
<feature type="coiled-coil region" evidence="1">
    <location>
        <begin position="121"/>
        <end position="148"/>
    </location>
</feature>
<organism evidence="2 3">
    <name type="scientific">Vespula germanica</name>
    <name type="common">German yellow jacket</name>
    <name type="synonym">Paravespula germanica</name>
    <dbReference type="NCBI Taxonomy" id="30212"/>
    <lineage>
        <taxon>Eukaryota</taxon>
        <taxon>Metazoa</taxon>
        <taxon>Ecdysozoa</taxon>
        <taxon>Arthropoda</taxon>
        <taxon>Hexapoda</taxon>
        <taxon>Insecta</taxon>
        <taxon>Pterygota</taxon>
        <taxon>Neoptera</taxon>
        <taxon>Endopterygota</taxon>
        <taxon>Hymenoptera</taxon>
        <taxon>Apocrita</taxon>
        <taxon>Aculeata</taxon>
        <taxon>Vespoidea</taxon>
        <taxon>Vespidae</taxon>
        <taxon>Vespinae</taxon>
        <taxon>Vespula</taxon>
    </lineage>
</organism>